<name>Q19453_CAEEL</name>
<feature type="transmembrane region" description="Helical" evidence="6">
    <location>
        <begin position="296"/>
        <end position="317"/>
    </location>
</feature>
<evidence type="ECO:0000313" key="8">
    <source>
        <dbReference type="Proteomes" id="UP000001940"/>
    </source>
</evidence>
<evidence type="ECO:0000256" key="3">
    <source>
        <dbReference type="ARBA" id="ARBA00022989"/>
    </source>
</evidence>
<dbReference type="HOGENOM" id="CLU_704448_0_0_1"/>
<dbReference type="UCSC" id="F14D7.6">
    <property type="organism name" value="c. elegans"/>
</dbReference>
<feature type="transmembrane region" description="Helical" evidence="6">
    <location>
        <begin position="253"/>
        <end position="276"/>
    </location>
</feature>
<evidence type="ECO:0000313" key="9">
    <source>
        <dbReference type="WormBase" id="F14D7.6a"/>
    </source>
</evidence>
<feature type="transmembrane region" description="Helical" evidence="6">
    <location>
        <begin position="111"/>
        <end position="130"/>
    </location>
</feature>
<dbReference type="PANTHER" id="PTHR23510:SF9">
    <property type="entry name" value="MAJOR FACILITATOR SUPERFAMILY (MFS) PROFILE DOMAIN-CONTAINING PROTEIN"/>
    <property type="match status" value="1"/>
</dbReference>
<protein>
    <submittedName>
        <fullName evidence="7">MFS domain-containing protein</fullName>
    </submittedName>
</protein>
<evidence type="ECO:0000256" key="2">
    <source>
        <dbReference type="ARBA" id="ARBA00022692"/>
    </source>
</evidence>
<evidence type="ECO:0000256" key="6">
    <source>
        <dbReference type="SAM" id="Phobius"/>
    </source>
</evidence>
<sequence length="392" mass="43691">MVRVSFTSRSGTMTLDENENEKNEVSASDLLDERQTDWRSMWISIFLQFVVGIQVSVYYMSMWPYLQKLDKTADVDFLGWIVASCNIGSTISNPIYGYWNQKTMSVKMPVIIGFMIAALAQTWYGLLSIFPHAKWFMLSARVLTGFGVGNIAALRIYAATASTPRDRMKAISYGTGGFVLGISFGPVFSAFFTPIGENGWKLGSVSIDMFTVVAFLMAIVCLAACVIVQCFFKENYVGIIDKNESDSNVVIPKYDLAGALTCIYLFMIVNIIATNVEVMSTPLTTVLYNWKDSQSILYNGIALCCSCIVSVTLNILLGSTRIGKLHFPETNESKCSLDLVSSSFTKCSCILGDSIQDHWIIFLMVKILMWQEVVIRVISGANGRREFHCQFI</sequence>
<dbReference type="Proteomes" id="UP000001940">
    <property type="component" value="Chromosome V"/>
</dbReference>
<dbReference type="ExpressionAtlas" id="Q19453">
    <property type="expression patterns" value="baseline and differential"/>
</dbReference>
<feature type="transmembrane region" description="Helical" evidence="6">
    <location>
        <begin position="77"/>
        <end position="99"/>
    </location>
</feature>
<dbReference type="InterPro" id="IPR011701">
    <property type="entry name" value="MFS"/>
</dbReference>
<dbReference type="OrthoDB" id="370281at2759"/>
<keyword evidence="2 6" id="KW-0812">Transmembrane</keyword>
<dbReference type="KEGG" id="cel:CELE_F14D7.6"/>
<keyword evidence="4 6" id="KW-0472">Membrane</keyword>
<evidence type="ECO:0000313" key="7">
    <source>
        <dbReference type="EMBL" id="CAB01157.2"/>
    </source>
</evidence>
<dbReference type="InterPro" id="IPR036259">
    <property type="entry name" value="MFS_trans_sf"/>
</dbReference>
<dbReference type="PhylomeDB" id="Q19453"/>
<dbReference type="Pfam" id="PF07690">
    <property type="entry name" value="MFS_1"/>
    <property type="match status" value="1"/>
</dbReference>
<evidence type="ECO:0000256" key="4">
    <source>
        <dbReference type="ARBA" id="ARBA00023136"/>
    </source>
</evidence>
<dbReference type="InterPro" id="IPR051068">
    <property type="entry name" value="MFS_Domain-Containing_Protein"/>
</dbReference>
<accession>Q19453</accession>
<dbReference type="GO" id="GO:0022857">
    <property type="term" value="F:transmembrane transporter activity"/>
    <property type="evidence" value="ECO:0007669"/>
    <property type="project" value="InterPro"/>
</dbReference>
<organism evidence="7 8">
    <name type="scientific">Caenorhabditis elegans</name>
    <dbReference type="NCBI Taxonomy" id="6239"/>
    <lineage>
        <taxon>Eukaryota</taxon>
        <taxon>Metazoa</taxon>
        <taxon>Ecdysozoa</taxon>
        <taxon>Nematoda</taxon>
        <taxon>Chromadorea</taxon>
        <taxon>Rhabditida</taxon>
        <taxon>Rhabditina</taxon>
        <taxon>Rhabditomorpha</taxon>
        <taxon>Rhabditoidea</taxon>
        <taxon>Rhabditidae</taxon>
        <taxon>Peloderinae</taxon>
        <taxon>Caenorhabditis</taxon>
    </lineage>
</organism>
<dbReference type="Bgee" id="WBGene00008793">
    <property type="expression patterns" value="Expressed in larva and 3 other cell types or tissues"/>
</dbReference>
<evidence type="ECO:0000256" key="1">
    <source>
        <dbReference type="ARBA" id="ARBA00004141"/>
    </source>
</evidence>
<reference evidence="7 8" key="1">
    <citation type="journal article" date="1998" name="Science">
        <title>Genome sequence of the nematode C. elegans: a platform for investigating biology.</title>
        <authorList>
            <consortium name="The C. elegans sequencing consortium"/>
            <person name="Sulson J.E."/>
            <person name="Waterston R."/>
        </authorList>
    </citation>
    <scope>NUCLEOTIDE SEQUENCE [LARGE SCALE GENOMIC DNA]</scope>
    <source>
        <strain evidence="7 8">Bristol N2</strain>
    </source>
</reference>
<feature type="transmembrane region" description="Helical" evidence="6">
    <location>
        <begin position="212"/>
        <end position="232"/>
    </location>
</feature>
<feature type="region of interest" description="Disordered" evidence="5">
    <location>
        <begin position="1"/>
        <end position="26"/>
    </location>
</feature>
<feature type="transmembrane region" description="Helical" evidence="6">
    <location>
        <begin position="136"/>
        <end position="158"/>
    </location>
</feature>
<comment type="subcellular location">
    <subcellularLocation>
        <location evidence="1">Membrane</location>
        <topology evidence="1">Multi-pass membrane protein</topology>
    </subcellularLocation>
</comment>
<dbReference type="GeneID" id="184466"/>
<dbReference type="EMBL" id="BX284605">
    <property type="protein sequence ID" value="CAB01157.2"/>
    <property type="molecule type" value="Genomic_DNA"/>
</dbReference>
<dbReference type="AlphaFoldDB" id="Q19453"/>
<proteinExistence type="predicted"/>
<keyword evidence="3 6" id="KW-1133">Transmembrane helix</keyword>
<dbReference type="WormBase" id="F14D7.6a">
    <property type="protein sequence ID" value="CE30658"/>
    <property type="gene ID" value="WBGene00008793"/>
</dbReference>
<dbReference type="SUPFAM" id="SSF103473">
    <property type="entry name" value="MFS general substrate transporter"/>
    <property type="match status" value="1"/>
</dbReference>
<feature type="transmembrane region" description="Helical" evidence="6">
    <location>
        <begin position="41"/>
        <end position="65"/>
    </location>
</feature>
<feature type="compositionally biased region" description="Polar residues" evidence="5">
    <location>
        <begin position="1"/>
        <end position="15"/>
    </location>
</feature>
<dbReference type="RefSeq" id="NP_001256575.1">
    <property type="nucleotide sequence ID" value="NM_001269646.1"/>
</dbReference>
<dbReference type="CTD" id="184466"/>
<keyword evidence="8" id="KW-1185">Reference proteome</keyword>
<feature type="transmembrane region" description="Helical" evidence="6">
    <location>
        <begin position="170"/>
        <end position="192"/>
    </location>
</feature>
<dbReference type="PANTHER" id="PTHR23510">
    <property type="entry name" value="INNER MEMBRANE TRANSPORT PROTEIN YAJR"/>
    <property type="match status" value="1"/>
</dbReference>
<dbReference type="Gene3D" id="1.20.1250.20">
    <property type="entry name" value="MFS general substrate transporter like domains"/>
    <property type="match status" value="1"/>
</dbReference>
<dbReference type="GO" id="GO:0016020">
    <property type="term" value="C:membrane"/>
    <property type="evidence" value="ECO:0007669"/>
    <property type="project" value="UniProtKB-SubCell"/>
</dbReference>
<dbReference type="AGR" id="WB:WBGene00008793"/>
<gene>
    <name evidence="7" type="ORF">CELE_F14D7.6</name>
    <name evidence="7 9" type="ORF">F14D7.6</name>
</gene>
<evidence type="ECO:0000256" key="5">
    <source>
        <dbReference type="SAM" id="MobiDB-lite"/>
    </source>
</evidence>
<dbReference type="PIR" id="T20885">
    <property type="entry name" value="T20885"/>
</dbReference>